<dbReference type="Pfam" id="PF01965">
    <property type="entry name" value="DJ-1_PfpI"/>
    <property type="match status" value="1"/>
</dbReference>
<dbReference type="InterPro" id="IPR018060">
    <property type="entry name" value="HTH_AraC"/>
</dbReference>
<dbReference type="Gene3D" id="3.40.50.880">
    <property type="match status" value="1"/>
</dbReference>
<dbReference type="SUPFAM" id="SSF46689">
    <property type="entry name" value="Homeodomain-like"/>
    <property type="match status" value="2"/>
</dbReference>
<dbReference type="InterPro" id="IPR002818">
    <property type="entry name" value="DJ-1/PfpI"/>
</dbReference>
<dbReference type="PANTHER" id="PTHR43280">
    <property type="entry name" value="ARAC-FAMILY TRANSCRIPTIONAL REGULATOR"/>
    <property type="match status" value="1"/>
</dbReference>
<proteinExistence type="predicted"/>
<keyword evidence="3" id="KW-0804">Transcription</keyword>
<dbReference type="Proteomes" id="UP000031327">
    <property type="component" value="Unassembled WGS sequence"/>
</dbReference>
<dbReference type="AlphaFoldDB" id="A0A0C1MH78"/>
<evidence type="ECO:0000313" key="6">
    <source>
        <dbReference type="Proteomes" id="UP000031327"/>
    </source>
</evidence>
<keyword evidence="2" id="KW-0238">DNA-binding</keyword>
<dbReference type="RefSeq" id="WP_039610856.1">
    <property type="nucleotide sequence ID" value="NZ_JWIC01000007.1"/>
</dbReference>
<dbReference type="InterPro" id="IPR029062">
    <property type="entry name" value="Class_I_gatase-like"/>
</dbReference>
<comment type="caution">
    <text evidence="5">The sequence shown here is derived from an EMBL/GenBank/DDBJ whole genome shotgun (WGS) entry which is preliminary data.</text>
</comment>
<dbReference type="Gene3D" id="1.10.10.60">
    <property type="entry name" value="Homeodomain-like"/>
    <property type="match status" value="1"/>
</dbReference>
<feature type="domain" description="HTH araC/xylS-type" evidence="4">
    <location>
        <begin position="221"/>
        <end position="319"/>
    </location>
</feature>
<keyword evidence="1" id="KW-0805">Transcription regulation</keyword>
<dbReference type="GO" id="GO:0043565">
    <property type="term" value="F:sequence-specific DNA binding"/>
    <property type="evidence" value="ECO:0007669"/>
    <property type="project" value="InterPro"/>
</dbReference>
<gene>
    <name evidence="5" type="ORF">JF50_18710</name>
</gene>
<evidence type="ECO:0000313" key="5">
    <source>
        <dbReference type="EMBL" id="KID56284.1"/>
    </source>
</evidence>
<organism evidence="5 6">
    <name type="scientific">Pseudoalteromonas luteoviolacea</name>
    <dbReference type="NCBI Taxonomy" id="43657"/>
    <lineage>
        <taxon>Bacteria</taxon>
        <taxon>Pseudomonadati</taxon>
        <taxon>Pseudomonadota</taxon>
        <taxon>Gammaproteobacteria</taxon>
        <taxon>Alteromonadales</taxon>
        <taxon>Pseudoalteromonadaceae</taxon>
        <taxon>Pseudoalteromonas</taxon>
    </lineage>
</organism>
<evidence type="ECO:0000256" key="3">
    <source>
        <dbReference type="ARBA" id="ARBA00023163"/>
    </source>
</evidence>
<dbReference type="OrthoDB" id="9803764at2"/>
<dbReference type="PROSITE" id="PS01124">
    <property type="entry name" value="HTH_ARAC_FAMILY_2"/>
    <property type="match status" value="1"/>
</dbReference>
<evidence type="ECO:0000256" key="2">
    <source>
        <dbReference type="ARBA" id="ARBA00023125"/>
    </source>
</evidence>
<dbReference type="Pfam" id="PF12833">
    <property type="entry name" value="HTH_18"/>
    <property type="match status" value="1"/>
</dbReference>
<dbReference type="InterPro" id="IPR009057">
    <property type="entry name" value="Homeodomain-like_sf"/>
</dbReference>
<evidence type="ECO:0000256" key="1">
    <source>
        <dbReference type="ARBA" id="ARBA00023015"/>
    </source>
</evidence>
<dbReference type="SUPFAM" id="SSF52317">
    <property type="entry name" value="Class I glutamine amidotransferase-like"/>
    <property type="match status" value="1"/>
</dbReference>
<dbReference type="EMBL" id="JWIC01000007">
    <property type="protein sequence ID" value="KID56284.1"/>
    <property type="molecule type" value="Genomic_DNA"/>
</dbReference>
<name>A0A0C1MH78_9GAMM</name>
<evidence type="ECO:0000259" key="4">
    <source>
        <dbReference type="PROSITE" id="PS01124"/>
    </source>
</evidence>
<reference evidence="5 6" key="1">
    <citation type="submission" date="2014-12" db="EMBL/GenBank/DDBJ databases">
        <title>Draft Genome Sequence of Pseudoalteromonas luteoviolacea HI1.</title>
        <authorList>
            <person name="Asahina A.Y."/>
            <person name="Hadfield M.G."/>
        </authorList>
    </citation>
    <scope>NUCLEOTIDE SEQUENCE [LARGE SCALE GENOMIC DNA]</scope>
    <source>
        <strain evidence="5 6">HI1</strain>
    </source>
</reference>
<dbReference type="PANTHER" id="PTHR43280:SF28">
    <property type="entry name" value="HTH-TYPE TRANSCRIPTIONAL ACTIVATOR RHAS"/>
    <property type="match status" value="1"/>
</dbReference>
<sequence length="323" mass="36279">MKVAILCQQGVMASALTGIIDVLNVANQVMRTAFYQWQIVSLKEEMVISSQGAAFKVDCQLKDLQPIDVLIIIGSQYQGDKHLWQTCQKLNRYAPLLSEKLKISTSPTLVAGCCGVAYAAALGLLDKQRITASWWLEAFFNRYFPQLELDTSPIYLCNQKLYTAGAAHSYMYVMLALIKQQIGTDVAEQVVSWLAIPEPQLSQTAFITSSALDAHQDATVHTVQTHIKAQLRQPFTLKSLASLACVSERTLIRRFKSSVGMTPFDYIRLLRLEKTKELLIYSNQRFADIALSVGYQDHQALAKQFKRHFGKSVAAFREQLVHL</sequence>
<dbReference type="GO" id="GO:0003700">
    <property type="term" value="F:DNA-binding transcription factor activity"/>
    <property type="evidence" value="ECO:0007669"/>
    <property type="project" value="InterPro"/>
</dbReference>
<dbReference type="SMART" id="SM00342">
    <property type="entry name" value="HTH_ARAC"/>
    <property type="match status" value="1"/>
</dbReference>
<protein>
    <recommendedName>
        <fullName evidence="4">HTH araC/xylS-type domain-containing protein</fullName>
    </recommendedName>
</protein>
<accession>A0A0C1MH78</accession>